<gene>
    <name evidence="1" type="ORF">BL240_05510</name>
</gene>
<dbReference type="EMBL" id="CP018743">
    <property type="protein sequence ID" value="APO80961.1"/>
    <property type="molecule type" value="Genomic_DNA"/>
</dbReference>
<dbReference type="RefSeq" id="WP_075044228.1">
    <property type="nucleotide sequence ID" value="NZ_CP018743.1"/>
</dbReference>
<reference evidence="1 2" key="1">
    <citation type="submission" date="2016-12" db="EMBL/GenBank/DDBJ databases">
        <title>Draft Genome Sequence of Mercury Resistant Pseudomonas DRA525.</title>
        <authorList>
            <person name="Drace K.M."/>
        </authorList>
    </citation>
    <scope>NUCLEOTIDE SEQUENCE [LARGE SCALE GENOMIC DNA]</scope>
    <source>
        <strain evidence="1 2">DRA525</strain>
    </source>
</reference>
<accession>A0A1L5PLD1</accession>
<dbReference type="AlphaFoldDB" id="A0A1L5PLD1"/>
<protein>
    <submittedName>
        <fullName evidence="1">Uncharacterized protein</fullName>
    </submittedName>
</protein>
<dbReference type="OrthoDB" id="6937322at2"/>
<organism evidence="1 2">
    <name type="scientific">Pseudomonas putida</name>
    <name type="common">Arthrobacter siderocapsulatus</name>
    <dbReference type="NCBI Taxonomy" id="303"/>
    <lineage>
        <taxon>Bacteria</taxon>
        <taxon>Pseudomonadati</taxon>
        <taxon>Pseudomonadota</taxon>
        <taxon>Gammaproteobacteria</taxon>
        <taxon>Pseudomonadales</taxon>
        <taxon>Pseudomonadaceae</taxon>
        <taxon>Pseudomonas</taxon>
    </lineage>
</organism>
<name>A0A1L5PLD1_PSEPU</name>
<proteinExistence type="predicted"/>
<evidence type="ECO:0000313" key="2">
    <source>
        <dbReference type="Proteomes" id="UP000185146"/>
    </source>
</evidence>
<dbReference type="Proteomes" id="UP000185146">
    <property type="component" value="Chromosome"/>
</dbReference>
<sequence length="330" mass="38056">MSLSRGIVEIRTLDELSSLYEIAPDCTLTKEQYRNPLRPYRLIRPEASCQYQKNGKRCSQLHQHGFVVELHDDSKVLIGNCCALNHLGLDDEQVRGDFKRLSATERQNIRRHKIETMLNQRDSLIVRTRAASIEYRKLHSSAMQTLKALPIEVRRALLDRWKRNALEVSWEYLIIKKGKDETGKPYEERGWYAHSFGQFKGLGLWLQLDQQLYQETLLNLRRQLEAVPNKARLNQVELELAEAALSQVATLETIERELHGQSELLEDFRKPANLQLAIQVVSNQKVRAETVKAIYQLMGEACSMNPEKYVAEIDLALKQKYSANGIRIAS</sequence>
<evidence type="ECO:0000313" key="1">
    <source>
        <dbReference type="EMBL" id="APO80961.1"/>
    </source>
</evidence>